<evidence type="ECO:0000256" key="3">
    <source>
        <dbReference type="PROSITE-ProRule" id="PRU00464"/>
    </source>
</evidence>
<keyword evidence="8" id="KW-1185">Reference proteome</keyword>
<dbReference type="AlphaFoldDB" id="A0A9X3MDL0"/>
<organism evidence="5 7">
    <name type="scientific">Corynebacterium curieae</name>
    <dbReference type="NCBI Taxonomy" id="2913500"/>
    <lineage>
        <taxon>Bacteria</taxon>
        <taxon>Bacillati</taxon>
        <taxon>Actinomycetota</taxon>
        <taxon>Actinomycetes</taxon>
        <taxon>Mycobacteriales</taxon>
        <taxon>Corynebacteriaceae</taxon>
        <taxon>Corynebacterium</taxon>
    </lineage>
</organism>
<dbReference type="Proteomes" id="UP001146430">
    <property type="component" value="Unassembled WGS sequence"/>
</dbReference>
<dbReference type="PANTHER" id="PTHR46648">
    <property type="entry name" value="HIT FAMILY PROTEIN 1"/>
    <property type="match status" value="1"/>
</dbReference>
<dbReference type="SUPFAM" id="SSF54197">
    <property type="entry name" value="HIT-like"/>
    <property type="match status" value="1"/>
</dbReference>
<evidence type="ECO:0000313" key="6">
    <source>
        <dbReference type="EMBL" id="MDV2424544.1"/>
    </source>
</evidence>
<evidence type="ECO:0000313" key="7">
    <source>
        <dbReference type="Proteomes" id="UP001146430"/>
    </source>
</evidence>
<keyword evidence="6" id="KW-0489">Methyltransferase</keyword>
<dbReference type="InterPro" id="IPR036265">
    <property type="entry name" value="HIT-like_sf"/>
</dbReference>
<evidence type="ECO:0000313" key="5">
    <source>
        <dbReference type="EMBL" id="MCZ9307720.1"/>
    </source>
</evidence>
<comment type="caution">
    <text evidence="5">The sequence shown here is derived from an EMBL/GenBank/DDBJ whole genome shotgun (WGS) entry which is preliminary data.</text>
</comment>
<proteinExistence type="predicted"/>
<evidence type="ECO:0000313" key="8">
    <source>
        <dbReference type="Proteomes" id="UP001185631"/>
    </source>
</evidence>
<accession>A0A9X3MDL0</accession>
<protein>
    <submittedName>
        <fullName evidence="5">HIT family protein</fullName>
        <ecNumber evidence="6">2.1.1.-</ecNumber>
    </submittedName>
</protein>
<dbReference type="RefSeq" id="WP_259886640.1">
    <property type="nucleotide sequence ID" value="NZ_JAKMUU010000006.1"/>
</dbReference>
<reference evidence="6 8" key="2">
    <citation type="submission" date="2023-08" db="EMBL/GenBank/DDBJ databases">
        <title>Genomic characterization of the C. tuberculostearicum species complex, a ubiquitous member of the human skin microbiome.</title>
        <authorList>
            <person name="Ahmed N."/>
            <person name="Deming C."/>
            <person name="Conlan S."/>
            <person name="Segre J."/>
        </authorList>
    </citation>
    <scope>NUCLEOTIDE SEQUENCE [LARGE SCALE GENOMIC DNA]</scope>
    <source>
        <strain evidence="6 8">CTNIH19</strain>
    </source>
</reference>
<dbReference type="GO" id="GO:0032259">
    <property type="term" value="P:methylation"/>
    <property type="evidence" value="ECO:0007669"/>
    <property type="project" value="UniProtKB-KW"/>
</dbReference>
<dbReference type="Gene3D" id="3.30.428.10">
    <property type="entry name" value="HIT-like"/>
    <property type="match status" value="1"/>
</dbReference>
<dbReference type="PRINTS" id="PR00332">
    <property type="entry name" value="HISTRIAD"/>
</dbReference>
<keyword evidence="6" id="KW-0808">Transferase</keyword>
<feature type="active site" description="Tele-AMP-histidine intermediate" evidence="1">
    <location>
        <position position="93"/>
    </location>
</feature>
<gene>
    <name evidence="5" type="ORF">L8V01_09555</name>
    <name evidence="6" type="ORF">RAE13_09005</name>
</gene>
<dbReference type="InterPro" id="IPR011146">
    <property type="entry name" value="HIT-like"/>
</dbReference>
<dbReference type="EMBL" id="JAVBID010000010">
    <property type="protein sequence ID" value="MDV2424544.1"/>
    <property type="molecule type" value="Genomic_DNA"/>
</dbReference>
<dbReference type="EC" id="2.1.1.-" evidence="6"/>
<evidence type="ECO:0000259" key="4">
    <source>
        <dbReference type="PROSITE" id="PS51084"/>
    </source>
</evidence>
<reference evidence="5" key="1">
    <citation type="submission" date="2022-02" db="EMBL/GenBank/DDBJ databases">
        <title>Corynebacterium sp. from urogenital microbiome.</title>
        <authorList>
            <person name="Cappelli E.A."/>
            <person name="Ribeiro T.G."/>
            <person name="Peixe L."/>
        </authorList>
    </citation>
    <scope>NUCLEOTIDE SEQUENCE</scope>
    <source>
        <strain evidence="5">C8Ua_181</strain>
    </source>
</reference>
<dbReference type="PROSITE" id="PS51084">
    <property type="entry name" value="HIT_2"/>
    <property type="match status" value="1"/>
</dbReference>
<dbReference type="Proteomes" id="UP001185631">
    <property type="component" value="Unassembled WGS sequence"/>
</dbReference>
<sequence>MASVFTKIIKGELPARFVYRDETCVAFLSIEPLRYGHTLVVPIEEVDKWTDLDPQTWAHLNEVALEIGGAIKTAFDTPRTGYIIAGFDVPHTHIHLFPTEKMEEYDFAKAFDADNTDDAAMDEAAARIRQHLGCNEEGFREED</sequence>
<dbReference type="Pfam" id="PF01230">
    <property type="entry name" value="HIT"/>
    <property type="match status" value="1"/>
</dbReference>
<evidence type="ECO:0000256" key="1">
    <source>
        <dbReference type="PIRSR" id="PIRSR601310-1"/>
    </source>
</evidence>
<dbReference type="GO" id="GO:0008168">
    <property type="term" value="F:methyltransferase activity"/>
    <property type="evidence" value="ECO:0007669"/>
    <property type="project" value="UniProtKB-KW"/>
</dbReference>
<feature type="short sequence motif" description="Histidine triad motif" evidence="2 3">
    <location>
        <begin position="91"/>
        <end position="95"/>
    </location>
</feature>
<dbReference type="GO" id="GO:0009117">
    <property type="term" value="P:nucleotide metabolic process"/>
    <property type="evidence" value="ECO:0007669"/>
    <property type="project" value="TreeGrafter"/>
</dbReference>
<dbReference type="EMBL" id="JAKMUU010000006">
    <property type="protein sequence ID" value="MCZ9307720.1"/>
    <property type="molecule type" value="Genomic_DNA"/>
</dbReference>
<dbReference type="InterPro" id="IPR001310">
    <property type="entry name" value="Histidine_triad_HIT"/>
</dbReference>
<dbReference type="PANTHER" id="PTHR46648:SF1">
    <property type="entry name" value="ADENOSINE 5'-MONOPHOSPHORAMIDASE HNT1"/>
    <property type="match status" value="1"/>
</dbReference>
<evidence type="ECO:0000256" key="2">
    <source>
        <dbReference type="PIRSR" id="PIRSR601310-3"/>
    </source>
</evidence>
<feature type="domain" description="HIT" evidence="4">
    <location>
        <begin position="4"/>
        <end position="107"/>
    </location>
</feature>
<name>A0A9X3MDL0_9CORY</name>